<dbReference type="AlphaFoldDB" id="A0A1Z3N4D3"/>
<dbReference type="InterPro" id="IPR000014">
    <property type="entry name" value="PAS"/>
</dbReference>
<dbReference type="Proteomes" id="UP000197003">
    <property type="component" value="Chromosome"/>
</dbReference>
<keyword evidence="5" id="KW-0808">Transferase</keyword>
<evidence type="ECO:0000256" key="13">
    <source>
        <dbReference type="PROSITE-ProRule" id="PRU00169"/>
    </source>
</evidence>
<feature type="modified residue" description="4-aspartylphosphate" evidence="13">
    <location>
        <position position="451"/>
    </location>
</feature>
<dbReference type="CDD" id="cd16922">
    <property type="entry name" value="HATPase_EvgS-ArcB-TorS-like"/>
    <property type="match status" value="1"/>
</dbReference>
<comment type="catalytic activity">
    <reaction evidence="1">
        <text>ATP + protein L-histidine = ADP + protein N-phospho-L-histidine.</text>
        <dbReference type="EC" id="2.7.13.3"/>
    </reaction>
</comment>
<dbReference type="InterPro" id="IPR004358">
    <property type="entry name" value="Sig_transdc_His_kin-like_C"/>
</dbReference>
<keyword evidence="4 13" id="KW-0597">Phosphoprotein</keyword>
<feature type="domain" description="Response regulatory" evidence="15">
    <location>
        <begin position="402"/>
        <end position="521"/>
    </location>
</feature>
<keyword evidence="11" id="KW-0902">Two-component regulatory system</keyword>
<evidence type="ECO:0000259" key="16">
    <source>
        <dbReference type="PROSITE" id="PS50112"/>
    </source>
</evidence>
<dbReference type="SMART" id="SM00086">
    <property type="entry name" value="PAC"/>
    <property type="match status" value="1"/>
</dbReference>
<evidence type="ECO:0000256" key="1">
    <source>
        <dbReference type="ARBA" id="ARBA00000085"/>
    </source>
</evidence>
<dbReference type="Pfam" id="PF08448">
    <property type="entry name" value="PAS_4"/>
    <property type="match status" value="1"/>
</dbReference>
<evidence type="ECO:0000256" key="12">
    <source>
        <dbReference type="ARBA" id="ARBA00023136"/>
    </source>
</evidence>
<evidence type="ECO:0000256" key="11">
    <source>
        <dbReference type="ARBA" id="ARBA00023012"/>
    </source>
</evidence>
<evidence type="ECO:0000256" key="3">
    <source>
        <dbReference type="ARBA" id="ARBA00012438"/>
    </source>
</evidence>
<dbReference type="GO" id="GO:0000155">
    <property type="term" value="F:phosphorelay sensor kinase activity"/>
    <property type="evidence" value="ECO:0007669"/>
    <property type="project" value="InterPro"/>
</dbReference>
<dbReference type="FunFam" id="3.30.565.10:FF:000010">
    <property type="entry name" value="Sensor histidine kinase RcsC"/>
    <property type="match status" value="1"/>
</dbReference>
<dbReference type="PROSITE" id="PS50109">
    <property type="entry name" value="HIS_KIN"/>
    <property type="match status" value="1"/>
</dbReference>
<reference evidence="18 19" key="1">
    <citation type="submission" date="2017-04" db="EMBL/GenBank/DDBJ databases">
        <title>Whole genome sequence of Bdellovibrio bacteriovorus strain SSB218315.</title>
        <authorList>
            <person name="Oyedara O."/>
            <person name="Rodriguez-Perez M.A."/>
        </authorList>
    </citation>
    <scope>NUCLEOTIDE SEQUENCE [LARGE SCALE GENOMIC DNA]</scope>
    <source>
        <strain evidence="18 19">SSB218315</strain>
    </source>
</reference>
<name>A0A1Z3N4D3_BDEBC</name>
<dbReference type="CDD" id="cd00082">
    <property type="entry name" value="HisKA"/>
    <property type="match status" value="1"/>
</dbReference>
<dbReference type="Gene3D" id="3.40.50.2300">
    <property type="match status" value="1"/>
</dbReference>
<dbReference type="SUPFAM" id="SSF52172">
    <property type="entry name" value="CheY-like"/>
    <property type="match status" value="1"/>
</dbReference>
<accession>A0A1Z3N4D3</accession>
<dbReference type="SUPFAM" id="SSF55874">
    <property type="entry name" value="ATPase domain of HSP90 chaperone/DNA topoisomerase II/histidine kinase"/>
    <property type="match status" value="1"/>
</dbReference>
<protein>
    <recommendedName>
        <fullName evidence="3">histidine kinase</fullName>
        <ecNumber evidence="3">2.7.13.3</ecNumber>
    </recommendedName>
</protein>
<dbReference type="InterPro" id="IPR001789">
    <property type="entry name" value="Sig_transdc_resp-reg_receiver"/>
</dbReference>
<dbReference type="GO" id="GO:0016020">
    <property type="term" value="C:membrane"/>
    <property type="evidence" value="ECO:0007669"/>
    <property type="project" value="UniProtKB-SubCell"/>
</dbReference>
<dbReference type="InterPro" id="IPR000700">
    <property type="entry name" value="PAS-assoc_C"/>
</dbReference>
<feature type="domain" description="PAC" evidence="17">
    <location>
        <begin position="74"/>
        <end position="126"/>
    </location>
</feature>
<dbReference type="SUPFAM" id="SSF47384">
    <property type="entry name" value="Homodimeric domain of signal transducing histidine kinase"/>
    <property type="match status" value="1"/>
</dbReference>
<gene>
    <name evidence="18" type="ORF">B9G79_01520</name>
</gene>
<evidence type="ECO:0000256" key="7">
    <source>
        <dbReference type="ARBA" id="ARBA00022741"/>
    </source>
</evidence>
<dbReference type="PROSITE" id="PS50110">
    <property type="entry name" value="RESPONSE_REGULATORY"/>
    <property type="match status" value="1"/>
</dbReference>
<feature type="domain" description="PAS" evidence="16">
    <location>
        <begin position="2"/>
        <end position="53"/>
    </location>
</feature>
<dbReference type="PRINTS" id="PR00344">
    <property type="entry name" value="BCTRLSENSOR"/>
</dbReference>
<evidence type="ECO:0000313" key="19">
    <source>
        <dbReference type="Proteomes" id="UP000197003"/>
    </source>
</evidence>
<dbReference type="InterPro" id="IPR005467">
    <property type="entry name" value="His_kinase_dom"/>
</dbReference>
<comment type="subcellular location">
    <subcellularLocation>
        <location evidence="2">Membrane</location>
    </subcellularLocation>
</comment>
<dbReference type="CDD" id="cd17546">
    <property type="entry name" value="REC_hyHK_CKI1_RcsC-like"/>
    <property type="match status" value="1"/>
</dbReference>
<dbReference type="InterPro" id="IPR003594">
    <property type="entry name" value="HATPase_dom"/>
</dbReference>
<dbReference type="InterPro" id="IPR036097">
    <property type="entry name" value="HisK_dim/P_sf"/>
</dbReference>
<dbReference type="InterPro" id="IPR011006">
    <property type="entry name" value="CheY-like_superfamily"/>
</dbReference>
<dbReference type="Gene3D" id="3.30.565.10">
    <property type="entry name" value="Histidine kinase-like ATPase, C-terminal domain"/>
    <property type="match status" value="1"/>
</dbReference>
<dbReference type="InterPro" id="IPR001610">
    <property type="entry name" value="PAC"/>
</dbReference>
<dbReference type="SMART" id="SM00387">
    <property type="entry name" value="HATPase_c"/>
    <property type="match status" value="1"/>
</dbReference>
<evidence type="ECO:0000256" key="9">
    <source>
        <dbReference type="ARBA" id="ARBA00022840"/>
    </source>
</evidence>
<dbReference type="OrthoDB" id="5287801at2"/>
<dbReference type="SUPFAM" id="SSF55785">
    <property type="entry name" value="PYP-like sensor domain (PAS domain)"/>
    <property type="match status" value="1"/>
</dbReference>
<keyword evidence="7" id="KW-0547">Nucleotide-binding</keyword>
<evidence type="ECO:0000256" key="10">
    <source>
        <dbReference type="ARBA" id="ARBA00022989"/>
    </source>
</evidence>
<dbReference type="EC" id="2.7.13.3" evidence="3"/>
<dbReference type="RefSeq" id="WP_088563983.1">
    <property type="nucleotide sequence ID" value="NZ_CP020946.1"/>
</dbReference>
<dbReference type="PANTHER" id="PTHR45339">
    <property type="entry name" value="HYBRID SIGNAL TRANSDUCTION HISTIDINE KINASE J"/>
    <property type="match status" value="1"/>
</dbReference>
<dbReference type="Gene3D" id="3.30.450.20">
    <property type="entry name" value="PAS domain"/>
    <property type="match status" value="1"/>
</dbReference>
<evidence type="ECO:0000259" key="15">
    <source>
        <dbReference type="PROSITE" id="PS50110"/>
    </source>
</evidence>
<dbReference type="InterPro" id="IPR013656">
    <property type="entry name" value="PAS_4"/>
</dbReference>
<dbReference type="Pfam" id="PF00072">
    <property type="entry name" value="Response_reg"/>
    <property type="match status" value="1"/>
</dbReference>
<dbReference type="SMART" id="SM00448">
    <property type="entry name" value="REC"/>
    <property type="match status" value="1"/>
</dbReference>
<dbReference type="InterPro" id="IPR036890">
    <property type="entry name" value="HATPase_C_sf"/>
</dbReference>
<evidence type="ECO:0000259" key="17">
    <source>
        <dbReference type="PROSITE" id="PS50113"/>
    </source>
</evidence>
<evidence type="ECO:0000259" key="14">
    <source>
        <dbReference type="PROSITE" id="PS50109"/>
    </source>
</evidence>
<dbReference type="EMBL" id="CP020946">
    <property type="protein sequence ID" value="ASD62334.1"/>
    <property type="molecule type" value="Genomic_DNA"/>
</dbReference>
<evidence type="ECO:0000256" key="5">
    <source>
        <dbReference type="ARBA" id="ARBA00022679"/>
    </source>
</evidence>
<dbReference type="CDD" id="cd00130">
    <property type="entry name" value="PAS"/>
    <property type="match status" value="1"/>
</dbReference>
<dbReference type="PROSITE" id="PS50112">
    <property type="entry name" value="PAS"/>
    <property type="match status" value="1"/>
</dbReference>
<dbReference type="Gene3D" id="1.10.287.130">
    <property type="match status" value="1"/>
</dbReference>
<evidence type="ECO:0000256" key="2">
    <source>
        <dbReference type="ARBA" id="ARBA00004370"/>
    </source>
</evidence>
<evidence type="ECO:0000313" key="18">
    <source>
        <dbReference type="EMBL" id="ASD62334.1"/>
    </source>
</evidence>
<keyword evidence="12" id="KW-0472">Membrane</keyword>
<keyword evidence="8 18" id="KW-0418">Kinase</keyword>
<proteinExistence type="predicted"/>
<dbReference type="Pfam" id="PF00512">
    <property type="entry name" value="HisKA"/>
    <property type="match status" value="1"/>
</dbReference>
<dbReference type="InterPro" id="IPR003661">
    <property type="entry name" value="HisK_dim/P_dom"/>
</dbReference>
<dbReference type="InterPro" id="IPR035965">
    <property type="entry name" value="PAS-like_dom_sf"/>
</dbReference>
<dbReference type="PROSITE" id="PS50113">
    <property type="entry name" value="PAC"/>
    <property type="match status" value="1"/>
</dbReference>
<keyword evidence="9" id="KW-0067">ATP-binding</keyword>
<organism evidence="18 19">
    <name type="scientific">Bdellovibrio bacteriovorus</name>
    <dbReference type="NCBI Taxonomy" id="959"/>
    <lineage>
        <taxon>Bacteria</taxon>
        <taxon>Pseudomonadati</taxon>
        <taxon>Bdellovibrionota</taxon>
        <taxon>Bdellovibrionia</taxon>
        <taxon>Bdellovibrionales</taxon>
        <taxon>Pseudobdellovibrionaceae</taxon>
        <taxon>Bdellovibrio</taxon>
    </lineage>
</organism>
<dbReference type="SMART" id="SM00388">
    <property type="entry name" value="HisKA"/>
    <property type="match status" value="1"/>
</dbReference>
<evidence type="ECO:0000256" key="8">
    <source>
        <dbReference type="ARBA" id="ARBA00022777"/>
    </source>
</evidence>
<keyword evidence="10" id="KW-1133">Transmembrane helix</keyword>
<dbReference type="NCBIfam" id="TIGR00229">
    <property type="entry name" value="sensory_box"/>
    <property type="match status" value="1"/>
</dbReference>
<feature type="domain" description="Histidine kinase" evidence="14">
    <location>
        <begin position="151"/>
        <end position="371"/>
    </location>
</feature>
<dbReference type="GO" id="GO:0005524">
    <property type="term" value="F:ATP binding"/>
    <property type="evidence" value="ECO:0007669"/>
    <property type="project" value="UniProtKB-KW"/>
</dbReference>
<dbReference type="PANTHER" id="PTHR45339:SF1">
    <property type="entry name" value="HYBRID SIGNAL TRANSDUCTION HISTIDINE KINASE J"/>
    <property type="match status" value="1"/>
</dbReference>
<evidence type="ECO:0000256" key="4">
    <source>
        <dbReference type="ARBA" id="ARBA00022553"/>
    </source>
</evidence>
<dbReference type="FunFam" id="1.10.287.130:FF:000004">
    <property type="entry name" value="Ethylene receptor 1"/>
    <property type="match status" value="1"/>
</dbReference>
<keyword evidence="6" id="KW-0812">Transmembrane</keyword>
<evidence type="ECO:0000256" key="6">
    <source>
        <dbReference type="ARBA" id="ARBA00022692"/>
    </source>
</evidence>
<sequence length="529" mass="60009">MTHSVYEALLNSNAVIEFDNQGYILWANPNFLNLMEYELDEIEGRHHSIFLPEFHQHELEYQEMWNQLAEGQAQAGEFKRLTKTNREVWIQGSYTPVRNLQGQVSKIVKMAVDITEKKSLSDNLEKKNKELLGAAIKAKAATDAKTVFLANMSHEIRTPLNSIIGITDTLAETPLDNQQASFVEILQRANHQLMTIINDILDLSKVEAGEMELRPLPFNLKRLLDELNTVLGFRAKEKSLKLSMTIDPDVEEYFVGDADRLRQVLMNLVNNSIKFTNTGEVSLQVSVNRTPHKGNLLFRVTDTGIGISKQKFKDIFQPFTQADTTTTRKYGGTGLGLSITKNIVQMMNGHVWFESQPGQGTTFYFTISVPSTTERKTTMHNPWQGRYQLSDIKHNISQSRLRILVVDDVDDNRHLFGIYLQKTAHAVSYANSGVEAVDMVAKDHYDIIFMDVQMPGMDGYEATQRIREMERQLNRTPAKIFACTANAFQEDVRKSISAGCDLHLSKPVRKDTMLKAISSYFSDAPEATF</sequence>
<dbReference type="Pfam" id="PF02518">
    <property type="entry name" value="HATPase_c"/>
    <property type="match status" value="1"/>
</dbReference>